<proteinExistence type="predicted"/>
<protein>
    <submittedName>
        <fullName evidence="2">Uncharacterized protein</fullName>
    </submittedName>
</protein>
<dbReference type="RefSeq" id="WP_134749211.1">
    <property type="nucleotide sequence ID" value="NZ_CP038148.1"/>
</dbReference>
<evidence type="ECO:0000256" key="1">
    <source>
        <dbReference type="SAM" id="MobiDB-lite"/>
    </source>
</evidence>
<dbReference type="AlphaFoldDB" id="A0A4V1AZ35"/>
<evidence type="ECO:0000313" key="3">
    <source>
        <dbReference type="Proteomes" id="UP000295727"/>
    </source>
</evidence>
<gene>
    <name evidence="2" type="ORF">E1956_12375</name>
</gene>
<name>A0A4V1AZ35_9BURK</name>
<dbReference type="OrthoDB" id="9135736at2"/>
<dbReference type="EMBL" id="CP038148">
    <property type="protein sequence ID" value="QBQ97892.1"/>
    <property type="molecule type" value="Genomic_DNA"/>
</dbReference>
<accession>A0A4V1AZ35</accession>
<keyword evidence="3" id="KW-1185">Reference proteome</keyword>
<organism evidence="2 3">
    <name type="scientific">Paraburkholderia pallida</name>
    <dbReference type="NCBI Taxonomy" id="2547399"/>
    <lineage>
        <taxon>Bacteria</taxon>
        <taxon>Pseudomonadati</taxon>
        <taxon>Pseudomonadota</taxon>
        <taxon>Betaproteobacteria</taxon>
        <taxon>Burkholderiales</taxon>
        <taxon>Burkholderiaceae</taxon>
        <taxon>Paraburkholderia</taxon>
    </lineage>
</organism>
<reference evidence="2 3" key="1">
    <citation type="submission" date="2019-03" db="EMBL/GenBank/DDBJ databases">
        <title>Paraburkholderia sp. 7MH5, isolated from subtropical forest soil.</title>
        <authorList>
            <person name="Gao Z.-H."/>
            <person name="Qiu L.-H."/>
        </authorList>
    </citation>
    <scope>NUCLEOTIDE SEQUENCE [LARGE SCALE GENOMIC DNA]</scope>
    <source>
        <strain evidence="2 3">7MH5</strain>
    </source>
</reference>
<feature type="region of interest" description="Disordered" evidence="1">
    <location>
        <begin position="221"/>
        <end position="266"/>
    </location>
</feature>
<evidence type="ECO:0000313" key="2">
    <source>
        <dbReference type="EMBL" id="QBQ97892.1"/>
    </source>
</evidence>
<dbReference type="KEGG" id="ppai:E1956_12375"/>
<sequence length="337" mass="36299">MNGADAMALVAQMASRPEAVTDWPAAREKLTLIDVRSDDWERYEQSQADGAMQNAASLPIVTQGAAPTSAAAEAVMFGLAANKGAQMGIKDLLAEQDPEFINLPDLLEQMMSEGDSSEEDAAMLLDTLIERASRKGCAVPRWYQLHPHGWEAATDDTAGRFLSDIAAFGYPLRDLALELEDGVLIRTAPDDSDFGFLRSDIYDFLDGQGLKLNREAHVPVATKPDVPRADEAGITQKGAQPSSEIELSEGNAATPEAQSKESISNKERASLQKQIALLALVLSEKSGKYKRGDKPNASQIANAVEDMLDALTDVNRTGLSKTNIRNCIAAGLELLRA</sequence>
<dbReference type="Proteomes" id="UP000295727">
    <property type="component" value="Chromosome 1"/>
</dbReference>